<dbReference type="SUPFAM" id="SSF53335">
    <property type="entry name" value="S-adenosyl-L-methionine-dependent methyltransferases"/>
    <property type="match status" value="1"/>
</dbReference>
<dbReference type="Gene3D" id="3.40.50.720">
    <property type="entry name" value="NAD(P)-binding Rossmann-like Domain"/>
    <property type="match status" value="2"/>
</dbReference>
<feature type="transmembrane region" description="Helical" evidence="2">
    <location>
        <begin position="21"/>
        <end position="43"/>
    </location>
</feature>
<keyword evidence="2" id="KW-1133">Transmembrane helix</keyword>
<proteinExistence type="inferred from homology"/>
<gene>
    <name evidence="4" type="ORF">GBK04_14860</name>
</gene>
<evidence type="ECO:0000256" key="2">
    <source>
        <dbReference type="SAM" id="Phobius"/>
    </source>
</evidence>
<comment type="caution">
    <text evidence="4">The sequence shown here is derived from an EMBL/GenBank/DDBJ whole genome shotgun (WGS) entry which is preliminary data.</text>
</comment>
<accession>A0A7C9BB49</accession>
<keyword evidence="2" id="KW-0812">Transmembrane</keyword>
<dbReference type="SUPFAM" id="SSF51735">
    <property type="entry name" value="NAD(P)-binding Rossmann-fold domains"/>
    <property type="match status" value="1"/>
</dbReference>
<name>A0A7C9BB49_9BACT</name>
<dbReference type="RefSeq" id="WP_152760966.1">
    <property type="nucleotide sequence ID" value="NZ_WHLY01000002.1"/>
</dbReference>
<dbReference type="InterPro" id="IPR051203">
    <property type="entry name" value="Polysaccharide_Synthase-Rel"/>
</dbReference>
<feature type="transmembrane region" description="Helical" evidence="2">
    <location>
        <begin position="118"/>
        <end position="143"/>
    </location>
</feature>
<reference evidence="4 5" key="1">
    <citation type="submission" date="2019-10" db="EMBL/GenBank/DDBJ databases">
        <title>Draft Genome Sequence of Cytophagaceae sp. SJW1-29.</title>
        <authorList>
            <person name="Choi A."/>
        </authorList>
    </citation>
    <scope>NUCLEOTIDE SEQUENCE [LARGE SCALE GENOMIC DNA]</scope>
    <source>
        <strain evidence="4 5">SJW1-29</strain>
    </source>
</reference>
<evidence type="ECO:0000313" key="4">
    <source>
        <dbReference type="EMBL" id="MPR34602.1"/>
    </source>
</evidence>
<protein>
    <submittedName>
        <fullName evidence="4">NAD-dependent epimerase/dehydratase family protein</fullName>
    </submittedName>
</protein>
<dbReference type="PANTHER" id="PTHR43318">
    <property type="entry name" value="UDP-N-ACETYLGLUCOSAMINE 4,6-DEHYDRATASE"/>
    <property type="match status" value="1"/>
</dbReference>
<dbReference type="AlphaFoldDB" id="A0A7C9BB49"/>
<dbReference type="EMBL" id="WHLY01000002">
    <property type="protein sequence ID" value="MPR34602.1"/>
    <property type="molecule type" value="Genomic_DNA"/>
</dbReference>
<dbReference type="InterPro" id="IPR029063">
    <property type="entry name" value="SAM-dependent_MTases_sf"/>
</dbReference>
<sequence>MIERIFRSVLDSYHHRFVSRRLILAIDLTIVLFSFLAASVLRFNFDVSEINWPVYRYYVLVLLLVRWGYFLGFRSYHGIVRHTSLEDMWLIFRTVSLSSLTVILASAAAAYFLDRIILYIPVSVLLIEYFICLFLMIASRFFVKSMYQDIASKSPRTLPQDTIIYGAGSLGILTRNVLLNDPHKIHNILCFIDDNPTLNGKSMAGVRVLDRESAYEKYGSKDASNLEVVLAIQSIGTKRKKDILEFFLQRNIVVKVVPSANEWLEGTLSSGQIRKIRIEDLLEREPIKLDSANVRNQVVGKVVAITGAAGSIGSEIARQLVHYAPKKLLMLDQSESGLYDLEFELRNVYAERIENVELVSMIANVTDAARMERVFTLHQPQIVFHAAAYKHVPMMEKYPYEAIKTNVLGTKTVADLSVRQRVEKFVFVSTDKAVNPTNVMGASKRLAEMYVQSLNSYLANTTDFVITRFGNVLGSNGSVVPLFRKQIQAGGPITVTHPEVIRFFMTIPEACQLVLEAGAMGQGGDVFVFDMGEPIKIVDLARRMVQLSGLVVDRDIRIIYTGLRPGEKLYEELLRNNESHLPTHHSKILIARLPDVAYEGVHETIRELKNILPGGDRDAMVSLMKTIIPEYISNNSEFEKLDHLQEDFSDPM</sequence>
<evidence type="ECO:0000259" key="3">
    <source>
        <dbReference type="Pfam" id="PF02719"/>
    </source>
</evidence>
<feature type="transmembrane region" description="Helical" evidence="2">
    <location>
        <begin position="88"/>
        <end position="112"/>
    </location>
</feature>
<feature type="transmembrane region" description="Helical" evidence="2">
    <location>
        <begin position="55"/>
        <end position="76"/>
    </location>
</feature>
<dbReference type="PANTHER" id="PTHR43318:SF1">
    <property type="entry name" value="POLYSACCHARIDE BIOSYNTHESIS PROTEIN EPSC-RELATED"/>
    <property type="match status" value="1"/>
</dbReference>
<comment type="similarity">
    <text evidence="1">Belongs to the polysaccharide synthase family.</text>
</comment>
<dbReference type="CDD" id="cd05237">
    <property type="entry name" value="UDP_invert_4-6DH_SDR_e"/>
    <property type="match status" value="1"/>
</dbReference>
<evidence type="ECO:0000313" key="5">
    <source>
        <dbReference type="Proteomes" id="UP000479293"/>
    </source>
</evidence>
<evidence type="ECO:0000256" key="1">
    <source>
        <dbReference type="ARBA" id="ARBA00007430"/>
    </source>
</evidence>
<dbReference type="Proteomes" id="UP000479293">
    <property type="component" value="Unassembled WGS sequence"/>
</dbReference>
<dbReference type="Pfam" id="PF02719">
    <property type="entry name" value="Polysacc_synt_2"/>
    <property type="match status" value="1"/>
</dbReference>
<dbReference type="InterPro" id="IPR036291">
    <property type="entry name" value="NAD(P)-bd_dom_sf"/>
</dbReference>
<organism evidence="4 5">
    <name type="scientific">Salmonirosea aquatica</name>
    <dbReference type="NCBI Taxonomy" id="2654236"/>
    <lineage>
        <taxon>Bacteria</taxon>
        <taxon>Pseudomonadati</taxon>
        <taxon>Bacteroidota</taxon>
        <taxon>Cytophagia</taxon>
        <taxon>Cytophagales</taxon>
        <taxon>Spirosomataceae</taxon>
        <taxon>Salmonirosea</taxon>
    </lineage>
</organism>
<keyword evidence="5" id="KW-1185">Reference proteome</keyword>
<keyword evidence="2" id="KW-0472">Membrane</keyword>
<feature type="domain" description="Polysaccharide biosynthesis protein CapD-like" evidence="3">
    <location>
        <begin position="303"/>
        <end position="591"/>
    </location>
</feature>
<dbReference type="InterPro" id="IPR003869">
    <property type="entry name" value="Polysac_CapD-like"/>
</dbReference>